<dbReference type="NCBIfam" id="TIGR00521">
    <property type="entry name" value="coaBC_dfp"/>
    <property type="match status" value="1"/>
</dbReference>
<feature type="domain" description="DNA/pantothenate metabolism flavoprotein C-terminal" evidence="6">
    <location>
        <begin position="186"/>
        <end position="393"/>
    </location>
</feature>
<keyword evidence="3" id="KW-0511">Multifunctional enzyme</keyword>
<evidence type="ECO:0000256" key="3">
    <source>
        <dbReference type="HAMAP-Rule" id="MF_02225"/>
    </source>
</evidence>
<dbReference type="GO" id="GO:0004633">
    <property type="term" value="F:phosphopantothenoylcysteine decarboxylase activity"/>
    <property type="evidence" value="ECO:0007669"/>
    <property type="project" value="UniProtKB-UniRule"/>
</dbReference>
<evidence type="ECO:0000259" key="6">
    <source>
        <dbReference type="Pfam" id="PF04127"/>
    </source>
</evidence>
<proteinExistence type="inferred from homology"/>
<feature type="domain" description="Flavoprotein" evidence="5">
    <location>
        <begin position="7"/>
        <end position="180"/>
    </location>
</feature>
<feature type="region of interest" description="Phosphopantothenate--cysteine ligase" evidence="3">
    <location>
        <begin position="191"/>
        <end position="409"/>
    </location>
</feature>
<protein>
    <recommendedName>
        <fullName evidence="3">Coenzyme A biosynthesis bifunctional protein CoaBC</fullName>
    </recommendedName>
    <alternativeName>
        <fullName evidence="3">DNA/pantothenate metabolism flavoprotein</fullName>
    </alternativeName>
    <alternativeName>
        <fullName evidence="3">Phosphopantothenoylcysteine synthetase/decarboxylase</fullName>
        <shortName evidence="3">PPCS-PPCDC</shortName>
    </alternativeName>
    <domain>
        <recommendedName>
            <fullName evidence="3">Phosphopantothenoylcysteine decarboxylase</fullName>
            <shortName evidence="3">PPC decarboxylase</shortName>
            <shortName evidence="3">PPC-DC</shortName>
            <ecNumber evidence="3">4.1.1.36</ecNumber>
        </recommendedName>
        <alternativeName>
            <fullName evidence="3">CoaC</fullName>
        </alternativeName>
    </domain>
    <domain>
        <recommendedName>
            <fullName evidence="3">Phosphopantothenate--cysteine ligase</fullName>
            <ecNumber evidence="3">6.3.2.5</ecNumber>
        </recommendedName>
        <alternativeName>
            <fullName evidence="3">CoaB</fullName>
        </alternativeName>
        <alternativeName>
            <fullName evidence="3">Phosphopantothenoylcysteine synthetase</fullName>
            <shortName evidence="3">PPC synthetase</shortName>
            <shortName evidence="3">PPC-S</shortName>
        </alternativeName>
    </domain>
</protein>
<evidence type="ECO:0000313" key="7">
    <source>
        <dbReference type="EMBL" id="MCS3903276.1"/>
    </source>
</evidence>
<evidence type="ECO:0000256" key="1">
    <source>
        <dbReference type="ARBA" id="ARBA00022793"/>
    </source>
</evidence>
<dbReference type="PANTHER" id="PTHR14359:SF6">
    <property type="entry name" value="PHOSPHOPANTOTHENOYLCYSTEINE DECARBOXYLASE"/>
    <property type="match status" value="1"/>
</dbReference>
<dbReference type="GO" id="GO:0015937">
    <property type="term" value="P:coenzyme A biosynthetic process"/>
    <property type="evidence" value="ECO:0007669"/>
    <property type="project" value="UniProtKB-UniRule"/>
</dbReference>
<sequence>MQALANKRILLGVTGGIAAYKAADLCRRLRAAGAEVQVVMTRGAAEFITPMTLQAVSGKRVRSELFDVEAEAGMGHIELARWADAVLIAPASASFIARLTHGLADDLLATICLATESPLLLAPAMNRVMWDNPATQANVTTLQDRGVAMLGPGVGDQACGEEGAGRLLEPVELVEHVVQAFKSAVLAGRHVVVTAGPTREALDPVRYLSNHSSGRMGFAVARAAAEAGACVTLISGPVTLSTPAGVERVDVTSAADMEAAVNRVIDDADIFIATAAVADYRSAQPAAQKMKKSTDGLILSLEKTPDILGQVAERRPDVFTVGFAAETEQLETYARAKLTRKRLDLVAANQVGDGLGFGVEDNALSVYWADGSRELERAPKEQLARALITLIVERFYAQHPDQDSQSAAR</sequence>
<feature type="binding site" evidence="3">
    <location>
        <position position="341"/>
    </location>
    <ligand>
        <name>CTP</name>
        <dbReference type="ChEBI" id="CHEBI:37563"/>
    </ligand>
</feature>
<comment type="function">
    <text evidence="3">Catalyzes two sequential steps in the biosynthesis of coenzyme A. In the first step cysteine is conjugated to 4'-phosphopantothenate to form 4-phosphopantothenoylcysteine. In the second step the latter compound is decarboxylated to form 4'-phosphopantotheine.</text>
</comment>
<organism evidence="7 8">
    <name type="scientific">Methylohalomonas lacus</name>
    <dbReference type="NCBI Taxonomy" id="398773"/>
    <lineage>
        <taxon>Bacteria</taxon>
        <taxon>Pseudomonadati</taxon>
        <taxon>Pseudomonadota</taxon>
        <taxon>Gammaproteobacteria</taxon>
        <taxon>Methylohalomonadales</taxon>
        <taxon>Methylohalomonadaceae</taxon>
        <taxon>Methylohalomonas</taxon>
    </lineage>
</organism>
<dbReference type="Pfam" id="PF04127">
    <property type="entry name" value="DFP"/>
    <property type="match status" value="1"/>
</dbReference>
<comment type="pathway">
    <text evidence="3 4">Cofactor biosynthesis; coenzyme A biosynthesis; CoA from (R)-pantothenate: step 2/5.</text>
</comment>
<dbReference type="SUPFAM" id="SSF102645">
    <property type="entry name" value="CoaB-like"/>
    <property type="match status" value="1"/>
</dbReference>
<keyword evidence="1 3" id="KW-0210">Decarboxylase</keyword>
<dbReference type="GO" id="GO:0004632">
    <property type="term" value="F:phosphopantothenate--cysteine ligase activity"/>
    <property type="evidence" value="ECO:0007669"/>
    <property type="project" value="UniProtKB-UniRule"/>
</dbReference>
<dbReference type="EMBL" id="JANUCT010000007">
    <property type="protein sequence ID" value="MCS3903276.1"/>
    <property type="molecule type" value="Genomic_DNA"/>
</dbReference>
<dbReference type="GO" id="GO:0010181">
    <property type="term" value="F:FMN binding"/>
    <property type="evidence" value="ECO:0007669"/>
    <property type="project" value="UniProtKB-UniRule"/>
</dbReference>
<evidence type="ECO:0000259" key="5">
    <source>
        <dbReference type="Pfam" id="PF02441"/>
    </source>
</evidence>
<keyword evidence="3 4" id="KW-0285">Flavoprotein</keyword>
<feature type="binding site" evidence="3">
    <location>
        <position position="279"/>
    </location>
    <ligand>
        <name>CTP</name>
        <dbReference type="ChEBI" id="CHEBI:37563"/>
    </ligand>
</feature>
<dbReference type="InterPro" id="IPR036551">
    <property type="entry name" value="Flavin_trans-like"/>
</dbReference>
<dbReference type="PANTHER" id="PTHR14359">
    <property type="entry name" value="HOMO-OLIGOMERIC FLAVIN CONTAINING CYS DECARBOXYLASE FAMILY"/>
    <property type="match status" value="1"/>
</dbReference>
<name>A0AAE3HJ13_9GAMM</name>
<accession>A0AAE3HJ13</accession>
<comment type="pathway">
    <text evidence="3 4">Cofactor biosynthesis; coenzyme A biosynthesis; CoA from (R)-pantothenate: step 3/5.</text>
</comment>
<comment type="similarity">
    <text evidence="3 4">In the N-terminal section; belongs to the HFCD (homo-oligomeric flavin containing Cys decarboxylase) superfamily.</text>
</comment>
<comment type="caution">
    <text evidence="7">The sequence shown here is derived from an EMBL/GenBank/DDBJ whole genome shotgun (WGS) entry which is preliminary data.</text>
</comment>
<dbReference type="Gene3D" id="3.40.50.10300">
    <property type="entry name" value="CoaB-like"/>
    <property type="match status" value="1"/>
</dbReference>
<dbReference type="EC" id="6.3.2.5" evidence="3"/>
<dbReference type="Proteomes" id="UP001204445">
    <property type="component" value="Unassembled WGS sequence"/>
</dbReference>
<comment type="catalytic activity">
    <reaction evidence="3 4">
        <text>(R)-4'-phosphopantothenate + L-cysteine + CTP = N-[(R)-4-phosphopantothenoyl]-L-cysteine + CMP + diphosphate + H(+)</text>
        <dbReference type="Rhea" id="RHEA:19397"/>
        <dbReference type="ChEBI" id="CHEBI:10986"/>
        <dbReference type="ChEBI" id="CHEBI:15378"/>
        <dbReference type="ChEBI" id="CHEBI:33019"/>
        <dbReference type="ChEBI" id="CHEBI:35235"/>
        <dbReference type="ChEBI" id="CHEBI:37563"/>
        <dbReference type="ChEBI" id="CHEBI:59458"/>
        <dbReference type="ChEBI" id="CHEBI:60377"/>
        <dbReference type="EC" id="6.3.2.5"/>
    </reaction>
</comment>
<dbReference type="RefSeq" id="WP_259054922.1">
    <property type="nucleotide sequence ID" value="NZ_JANUCT010000007.1"/>
</dbReference>
<comment type="cofactor">
    <cofactor evidence="3">
        <name>FMN</name>
        <dbReference type="ChEBI" id="CHEBI:58210"/>
    </cofactor>
    <text evidence="3">Binds 1 FMN per subunit.</text>
</comment>
<feature type="binding site" evidence="3">
    <location>
        <position position="289"/>
    </location>
    <ligand>
        <name>CTP</name>
        <dbReference type="ChEBI" id="CHEBI:37563"/>
    </ligand>
</feature>
<keyword evidence="3 4" id="KW-0288">FMN</keyword>
<dbReference type="InterPro" id="IPR035929">
    <property type="entry name" value="CoaB-like_sf"/>
</dbReference>
<feature type="active site" description="Proton donor" evidence="3">
    <location>
        <position position="159"/>
    </location>
</feature>
<feature type="region of interest" description="Phosphopantothenoylcysteine decarboxylase" evidence="3">
    <location>
        <begin position="1"/>
        <end position="190"/>
    </location>
</feature>
<dbReference type="AlphaFoldDB" id="A0AAE3HJ13"/>
<evidence type="ECO:0000256" key="4">
    <source>
        <dbReference type="RuleBase" id="RU364078"/>
    </source>
</evidence>
<dbReference type="GO" id="GO:0015941">
    <property type="term" value="P:pantothenate catabolic process"/>
    <property type="evidence" value="ECO:0007669"/>
    <property type="project" value="InterPro"/>
</dbReference>
<keyword evidence="2 3" id="KW-0456">Lyase</keyword>
<keyword evidence="3 4" id="KW-0436">Ligase</keyword>
<keyword evidence="3" id="KW-0460">Magnesium</keyword>
<dbReference type="SUPFAM" id="SSF52507">
    <property type="entry name" value="Homo-oligomeric flavin-containing Cys decarboxylases, HFCD"/>
    <property type="match status" value="1"/>
</dbReference>
<comment type="function">
    <text evidence="4">Catalyzes two steps in the biosynthesis of coenzyme A. In the first step cysteine is conjugated to 4'-phosphopantothenate to form 4-phosphopantothenoylcysteine, in the latter compound is decarboxylated to form 4'-phosphopantotheine.</text>
</comment>
<feature type="binding site" evidence="3">
    <location>
        <begin position="305"/>
        <end position="308"/>
    </location>
    <ligand>
        <name>CTP</name>
        <dbReference type="ChEBI" id="CHEBI:37563"/>
    </ligand>
</feature>
<comment type="caution">
    <text evidence="3">Lacks conserved residue(s) required for the propagation of feature annotation.</text>
</comment>
<dbReference type="GO" id="GO:0046872">
    <property type="term" value="F:metal ion binding"/>
    <property type="evidence" value="ECO:0007669"/>
    <property type="project" value="UniProtKB-KW"/>
</dbReference>
<dbReference type="InterPro" id="IPR007085">
    <property type="entry name" value="DNA/pantothenate-metab_flavo_C"/>
</dbReference>
<evidence type="ECO:0000313" key="8">
    <source>
        <dbReference type="Proteomes" id="UP001204445"/>
    </source>
</evidence>
<keyword evidence="3" id="KW-0479">Metal-binding</keyword>
<dbReference type="EC" id="4.1.1.36" evidence="3"/>
<keyword evidence="8" id="KW-1185">Reference proteome</keyword>
<dbReference type="Gene3D" id="3.40.50.1950">
    <property type="entry name" value="Flavin prenyltransferase-like"/>
    <property type="match status" value="1"/>
</dbReference>
<feature type="binding site" evidence="3">
    <location>
        <position position="323"/>
    </location>
    <ligand>
        <name>CTP</name>
        <dbReference type="ChEBI" id="CHEBI:37563"/>
    </ligand>
</feature>
<dbReference type="GO" id="GO:0071513">
    <property type="term" value="C:phosphopantothenoylcysteine decarboxylase complex"/>
    <property type="evidence" value="ECO:0007669"/>
    <property type="project" value="TreeGrafter"/>
</dbReference>
<gene>
    <name evidence="3" type="primary">coaBC</name>
    <name evidence="7" type="ORF">J2T55_001296</name>
</gene>
<comment type="similarity">
    <text evidence="3 4">In the C-terminal section; belongs to the PPC synthetase family.</text>
</comment>
<dbReference type="InterPro" id="IPR003382">
    <property type="entry name" value="Flavoprotein"/>
</dbReference>
<comment type="catalytic activity">
    <reaction evidence="3 4">
        <text>N-[(R)-4-phosphopantothenoyl]-L-cysteine + H(+) = (R)-4'-phosphopantetheine + CO2</text>
        <dbReference type="Rhea" id="RHEA:16793"/>
        <dbReference type="ChEBI" id="CHEBI:15378"/>
        <dbReference type="ChEBI" id="CHEBI:16526"/>
        <dbReference type="ChEBI" id="CHEBI:59458"/>
        <dbReference type="ChEBI" id="CHEBI:61723"/>
        <dbReference type="EC" id="4.1.1.36"/>
    </reaction>
</comment>
<evidence type="ECO:0000256" key="2">
    <source>
        <dbReference type="ARBA" id="ARBA00023239"/>
    </source>
</evidence>
<dbReference type="HAMAP" id="MF_02225">
    <property type="entry name" value="CoaBC"/>
    <property type="match status" value="1"/>
</dbReference>
<dbReference type="InterPro" id="IPR005252">
    <property type="entry name" value="CoaBC"/>
</dbReference>
<comment type="cofactor">
    <cofactor evidence="3">
        <name>Mg(2+)</name>
        <dbReference type="ChEBI" id="CHEBI:18420"/>
    </cofactor>
</comment>
<dbReference type="Pfam" id="PF02441">
    <property type="entry name" value="Flavoprotein"/>
    <property type="match status" value="1"/>
</dbReference>
<reference evidence="7" key="1">
    <citation type="submission" date="2022-08" db="EMBL/GenBank/DDBJ databases">
        <title>Genomic Encyclopedia of Type Strains, Phase III (KMG-III): the genomes of soil and plant-associated and newly described type strains.</title>
        <authorList>
            <person name="Whitman W."/>
        </authorList>
    </citation>
    <scope>NUCLEOTIDE SEQUENCE</scope>
    <source>
        <strain evidence="7">HMT 1</strain>
    </source>
</reference>
<feature type="binding site" evidence="3">
    <location>
        <position position="337"/>
    </location>
    <ligand>
        <name>CTP</name>
        <dbReference type="ChEBI" id="CHEBI:37563"/>
    </ligand>
</feature>